<dbReference type="InterPro" id="IPR000182">
    <property type="entry name" value="GNAT_dom"/>
</dbReference>
<evidence type="ECO:0000313" key="3">
    <source>
        <dbReference type="Proteomes" id="UP000637695"/>
    </source>
</evidence>
<dbReference type="InterPro" id="IPR036527">
    <property type="entry name" value="SCP2_sterol-bd_dom_sf"/>
</dbReference>
<proteinExistence type="predicted"/>
<protein>
    <submittedName>
        <fullName evidence="2">Acetyltransferase</fullName>
    </submittedName>
</protein>
<gene>
    <name evidence="2" type="ORF">GCM10010885_20690</name>
</gene>
<feature type="domain" description="N-acetyltransferase" evidence="1">
    <location>
        <begin position="19"/>
        <end position="164"/>
    </location>
</feature>
<dbReference type="PROSITE" id="PS51186">
    <property type="entry name" value="GNAT"/>
    <property type="match status" value="1"/>
</dbReference>
<dbReference type="SUPFAM" id="SSF55718">
    <property type="entry name" value="SCP-like"/>
    <property type="match status" value="1"/>
</dbReference>
<dbReference type="GO" id="GO:0034069">
    <property type="term" value="F:aminoglycoside N-acetyltransferase activity"/>
    <property type="evidence" value="ECO:0007669"/>
    <property type="project" value="TreeGrafter"/>
</dbReference>
<evidence type="ECO:0000259" key="1">
    <source>
        <dbReference type="PROSITE" id="PS51186"/>
    </source>
</evidence>
<evidence type="ECO:0000313" key="2">
    <source>
        <dbReference type="EMBL" id="GGJ11246.1"/>
    </source>
</evidence>
<dbReference type="Proteomes" id="UP000637695">
    <property type="component" value="Unassembled WGS sequence"/>
</dbReference>
<dbReference type="Gene3D" id="3.40.630.30">
    <property type="match status" value="2"/>
</dbReference>
<dbReference type="PANTHER" id="PTHR37817:SF1">
    <property type="entry name" value="N-ACETYLTRANSFERASE EIS"/>
    <property type="match status" value="1"/>
</dbReference>
<dbReference type="Pfam" id="PF13527">
    <property type="entry name" value="Acetyltransf_9"/>
    <property type="match status" value="1"/>
</dbReference>
<dbReference type="Gene3D" id="3.30.1050.10">
    <property type="entry name" value="SCP2 sterol-binding domain"/>
    <property type="match status" value="1"/>
</dbReference>
<dbReference type="Pfam" id="PF17668">
    <property type="entry name" value="Acetyltransf_17"/>
    <property type="match status" value="1"/>
</dbReference>
<reference evidence="2" key="1">
    <citation type="journal article" date="2014" name="Int. J. Syst. Evol. Microbiol.">
        <title>Complete genome sequence of Corynebacterium casei LMG S-19264T (=DSM 44701T), isolated from a smear-ripened cheese.</title>
        <authorList>
            <consortium name="US DOE Joint Genome Institute (JGI-PGF)"/>
            <person name="Walter F."/>
            <person name="Albersmeier A."/>
            <person name="Kalinowski J."/>
            <person name="Ruckert C."/>
        </authorList>
    </citation>
    <scope>NUCLEOTIDE SEQUENCE</scope>
    <source>
        <strain evidence="2">JCM 18487</strain>
    </source>
</reference>
<dbReference type="GO" id="GO:0030649">
    <property type="term" value="P:aminoglycoside antibiotic catabolic process"/>
    <property type="evidence" value="ECO:0007669"/>
    <property type="project" value="TreeGrafter"/>
</dbReference>
<keyword evidence="3" id="KW-1185">Reference proteome</keyword>
<dbReference type="RefSeq" id="WP_188882931.1">
    <property type="nucleotide sequence ID" value="NZ_BMOY01000037.1"/>
</dbReference>
<dbReference type="InterPro" id="IPR025559">
    <property type="entry name" value="Eis_dom"/>
</dbReference>
<dbReference type="InterPro" id="IPR016181">
    <property type="entry name" value="Acyl_CoA_acyltransferase"/>
</dbReference>
<accession>A0A917KGA6</accession>
<dbReference type="PANTHER" id="PTHR37817">
    <property type="entry name" value="N-ACETYLTRANSFERASE EIS"/>
    <property type="match status" value="1"/>
</dbReference>
<dbReference type="InterPro" id="IPR041380">
    <property type="entry name" value="Acetyltransf_17"/>
</dbReference>
<dbReference type="EMBL" id="BMOY01000037">
    <property type="protein sequence ID" value="GGJ11246.1"/>
    <property type="molecule type" value="Genomic_DNA"/>
</dbReference>
<organism evidence="2 3">
    <name type="scientific">Alicyclobacillus cellulosilyticus</name>
    <dbReference type="NCBI Taxonomy" id="1003997"/>
    <lineage>
        <taxon>Bacteria</taxon>
        <taxon>Bacillati</taxon>
        <taxon>Bacillota</taxon>
        <taxon>Bacilli</taxon>
        <taxon>Bacillales</taxon>
        <taxon>Alicyclobacillaceae</taxon>
        <taxon>Alicyclobacillus</taxon>
    </lineage>
</organism>
<sequence length="412" mass="47013">MSEIMSEFESGRAEHGAREQIRTLRPEDVDQHLALSQFAFQYELSPEELAERRARIRPEDVLACYVDGQLAAQLTILPLTVYLAGQTFATGGIAGVATWPEHRRGGKVARLLRTALVRMRDAGQSVSMLAPFSFAFYRRYGWEHCIDRKQYTIDRALWPPVSRPAGRFVRTERWQDVAPVYEAFARRYAGMLSRSDEWWETRVRTQKPGIIAVYYDERGEARGYLIYRVRQQEMTIHEWVALDDTARQALWYFVRQHDSMAAKATLVAPVDDPLPFLLPEPRIEQQVIPYFMARIVDVAAMLRQYPFPPMNVPLHVRITDPDAPWNEGLFTVHPGVEDPARRVTHTPVAADDAAAVPEDHIACDIQAFTAMMFGYLRPGQLAAAGRIGGSPAALMNWDQAVLRQTPFLYDFF</sequence>
<dbReference type="Pfam" id="PF13530">
    <property type="entry name" value="SCP2_2"/>
    <property type="match status" value="1"/>
</dbReference>
<dbReference type="InterPro" id="IPR051554">
    <property type="entry name" value="Acetyltransferase_Eis"/>
</dbReference>
<dbReference type="AlphaFoldDB" id="A0A917KGA6"/>
<name>A0A917KGA6_9BACL</name>
<comment type="caution">
    <text evidence="2">The sequence shown here is derived from an EMBL/GenBank/DDBJ whole genome shotgun (WGS) entry which is preliminary data.</text>
</comment>
<reference evidence="2" key="2">
    <citation type="submission" date="2020-09" db="EMBL/GenBank/DDBJ databases">
        <authorList>
            <person name="Sun Q."/>
            <person name="Ohkuma M."/>
        </authorList>
    </citation>
    <scope>NUCLEOTIDE SEQUENCE</scope>
    <source>
        <strain evidence="2">JCM 18487</strain>
    </source>
</reference>
<dbReference type="SUPFAM" id="SSF55729">
    <property type="entry name" value="Acyl-CoA N-acyltransferases (Nat)"/>
    <property type="match status" value="1"/>
</dbReference>